<feature type="compositionally biased region" description="Low complexity" evidence="2">
    <location>
        <begin position="257"/>
        <end position="271"/>
    </location>
</feature>
<dbReference type="FunFam" id="2.40.50.700:FF:000002">
    <property type="entry name" value="Cell wall biogenesis protein"/>
    <property type="match status" value="1"/>
</dbReference>
<dbReference type="InterPro" id="IPR041093">
    <property type="entry name" value="Dis3l2-like_C"/>
</dbReference>
<accession>A0AAV5S8X2</accession>
<feature type="compositionally biased region" description="Polar residues" evidence="2">
    <location>
        <begin position="137"/>
        <end position="150"/>
    </location>
</feature>
<feature type="compositionally biased region" description="Basic and acidic residues" evidence="2">
    <location>
        <begin position="189"/>
        <end position="200"/>
    </location>
</feature>
<dbReference type="GO" id="GO:0000175">
    <property type="term" value="F:3'-5'-RNA exonuclease activity"/>
    <property type="evidence" value="ECO:0007669"/>
    <property type="project" value="TreeGrafter"/>
</dbReference>
<evidence type="ECO:0000256" key="2">
    <source>
        <dbReference type="SAM" id="MobiDB-lite"/>
    </source>
</evidence>
<feature type="compositionally biased region" description="Pro residues" evidence="2">
    <location>
        <begin position="101"/>
        <end position="113"/>
    </location>
</feature>
<dbReference type="InterPro" id="IPR001900">
    <property type="entry name" value="RNase_II/R"/>
</dbReference>
<evidence type="ECO:0000256" key="1">
    <source>
        <dbReference type="ARBA" id="ARBA00005785"/>
    </source>
</evidence>
<feature type="region of interest" description="Disordered" evidence="2">
    <location>
        <begin position="485"/>
        <end position="520"/>
    </location>
</feature>
<feature type="region of interest" description="Disordered" evidence="2">
    <location>
        <begin position="532"/>
        <end position="589"/>
    </location>
</feature>
<dbReference type="Pfam" id="PF17877">
    <property type="entry name" value="Dis3l2_C_term"/>
    <property type="match status" value="1"/>
</dbReference>
<dbReference type="GO" id="GO:0003723">
    <property type="term" value="F:RNA binding"/>
    <property type="evidence" value="ECO:0007669"/>
    <property type="project" value="InterPro"/>
</dbReference>
<feature type="region of interest" description="Disordered" evidence="2">
    <location>
        <begin position="1"/>
        <end position="40"/>
    </location>
</feature>
<dbReference type="GO" id="GO:0000932">
    <property type="term" value="C:P-body"/>
    <property type="evidence" value="ECO:0007669"/>
    <property type="project" value="TreeGrafter"/>
</dbReference>
<feature type="compositionally biased region" description="Low complexity" evidence="2">
    <location>
        <begin position="492"/>
        <end position="520"/>
    </location>
</feature>
<dbReference type="Gene3D" id="2.40.50.140">
    <property type="entry name" value="Nucleic acid-binding proteins"/>
    <property type="match status" value="1"/>
</dbReference>
<evidence type="ECO:0000313" key="5">
    <source>
        <dbReference type="Proteomes" id="UP001377567"/>
    </source>
</evidence>
<feature type="compositionally biased region" description="Low complexity" evidence="2">
    <location>
        <begin position="114"/>
        <end position="130"/>
    </location>
</feature>
<sequence>MSYNNNNQGNVYRNGPDNNNNNNNNQGPNNNLYVTAAGGGRNAPKQIHVAHRRSQSELTTLMIEQFTLQKQLELVQQQQQQLLQQQQHLAKQAGGYYTGNAPPPGFMQPPGLPQPQMQMQGGNNNNNGGNRSRTHSRNNSGYYQNNTFDVLSNDPPQQPPQQQQQHRRTGSSSSGVYGHSRRHSLGLNEAKKAAAEEQAKRTGNHAPGASASVDIRIERPAGEDNTDASAPSEQSSFKFPPAPQQSNLAPPNAFKFPQTAGSASPQQQGSSTDDDFIQTSSTHRRSRTRNNNEHSPGINSNWRNQSQGPPQGGHGHGHSYSHNQLQPQQSPYRHAHQKSGSRDYNSFSALEPPPFFQGHKHRSSNSSAFNSFSSNNGNQGGRKSLFAPYLPQANIPQLIEEGKLVAGILRVNKKNRSDAWVSTDGSLDADIYICGSKDRNRALEGDLVAVELLVVDEVWGSKKEKEEKKRRKDASMQQDIVRLNASDDYHNDASANSSNAAELTSSSSSSANTGPGSAGATATTTFASAASSSAASQDKNNDDHIISTAGMGSLSRGSNASEDGQSPSIKRRGSLKQRPTQKKNDDVEVEGQSLLLVEEEEINDKFKPLYAGHVVAVLDRIPGQLFSGTLGLLRPSQQGQQRNNNKDDKDSKDGKDNNHKPAQPPKIAWFKPTDKKVPLIAIPTELAPKGFVDNAADYADKLFVASIKRWPITSLHPFGILVSELGEINDPNTEIDSILRDNNFLSNEYLDSKDPTTERSIFQATPVAAENMAQRVIFDEEHDYNVIAVTFNGKLSEFAIHVKHDRENNTIELGCHITDATEQIEANSSLDKRARKRSTGVFMPQKIVSLLPVAVNEALTLAAGKTSPTVSVVYALDADTLAVKSTWFGESIVVPTALKSLDDIENEVDSTPEFNLWRNIATAFYRTRINSTTATLEPTMSLFEYLDDEKVDVDLNLFTRSSGFLILNELQHKVNSSVAEKLYSKLGDNAFLRRQASPIATKLQSFQNKVNKFGYNIDVTTADTVINSILDIQDADARKGIEILLFKTLSRAKYFVAGKVDPDQYGNYALNLPIYTHFTNPLRRYADHVAHKQLKAIINNIPYEEDIEALKITAEYCNFKKDCAFQAQEQAVHLLLCKTINDMGNATGQLLTMATVLQVYESSFDVFIPEFGIEKRVHGDQLPLFKAEFDGTNKILELNWQPGVDSATFVPADEKNPKSYRNSIRNKYKSTTAEIANHEYDTVVHGGQNLASDELAAELSRLHLSVPQLKLAPATSDSTDALDYFISTTKRRRENENCIQEISELQKVPVLLRAEIGMALPCLSVRALNPFIKRGSD</sequence>
<feature type="compositionally biased region" description="Polar residues" evidence="2">
    <location>
        <begin position="293"/>
        <end position="304"/>
    </location>
</feature>
<dbReference type="PANTHER" id="PTHR23355">
    <property type="entry name" value="RIBONUCLEASE"/>
    <property type="match status" value="1"/>
</dbReference>
<name>A0AAV5S8X2_MAUHU</name>
<feature type="compositionally biased region" description="Polar residues" evidence="2">
    <location>
        <begin position="320"/>
        <end position="331"/>
    </location>
</feature>
<protein>
    <submittedName>
        <fullName evidence="4">mRNA-binding translational repressor</fullName>
    </submittedName>
</protein>
<dbReference type="Pfam" id="PF17849">
    <property type="entry name" value="OB_Dis3"/>
    <property type="match status" value="1"/>
</dbReference>
<dbReference type="InterPro" id="IPR050180">
    <property type="entry name" value="RNR_Ribonuclease"/>
</dbReference>
<dbReference type="InterPro" id="IPR012340">
    <property type="entry name" value="NA-bd_OB-fold"/>
</dbReference>
<feature type="compositionally biased region" description="Basic and acidic residues" evidence="2">
    <location>
        <begin position="644"/>
        <end position="659"/>
    </location>
</feature>
<dbReference type="EMBL" id="BTGD01000025">
    <property type="protein sequence ID" value="GMM58991.1"/>
    <property type="molecule type" value="Genomic_DNA"/>
</dbReference>
<dbReference type="InterPro" id="IPR041505">
    <property type="entry name" value="Dis3_CSD2"/>
</dbReference>
<feature type="compositionally biased region" description="Low complexity" evidence="2">
    <location>
        <begin position="364"/>
        <end position="376"/>
    </location>
</feature>
<reference evidence="4 5" key="1">
    <citation type="journal article" date="2023" name="Elife">
        <title>Identification of key yeast species and microbe-microbe interactions impacting larval growth of Drosophila in the wild.</title>
        <authorList>
            <person name="Mure A."/>
            <person name="Sugiura Y."/>
            <person name="Maeda R."/>
            <person name="Honda K."/>
            <person name="Sakurai N."/>
            <person name="Takahashi Y."/>
            <person name="Watada M."/>
            <person name="Katoh T."/>
            <person name="Gotoh A."/>
            <person name="Gotoh Y."/>
            <person name="Taniguchi I."/>
            <person name="Nakamura K."/>
            <person name="Hayashi T."/>
            <person name="Katayama T."/>
            <person name="Uemura T."/>
            <person name="Hattori Y."/>
        </authorList>
    </citation>
    <scope>NUCLEOTIDE SEQUENCE [LARGE SCALE GENOMIC DNA]</scope>
    <source>
        <strain evidence="4 5">KH-74</strain>
    </source>
</reference>
<organism evidence="4 5">
    <name type="scientific">Maudiozyma humilis</name>
    <name type="common">Sour dough yeast</name>
    <name type="synonym">Kazachstania humilis</name>
    <dbReference type="NCBI Taxonomy" id="51915"/>
    <lineage>
        <taxon>Eukaryota</taxon>
        <taxon>Fungi</taxon>
        <taxon>Dikarya</taxon>
        <taxon>Ascomycota</taxon>
        <taxon>Saccharomycotina</taxon>
        <taxon>Saccharomycetes</taxon>
        <taxon>Saccharomycetales</taxon>
        <taxon>Saccharomycetaceae</taxon>
        <taxon>Maudiozyma</taxon>
    </lineage>
</organism>
<gene>
    <name evidence="4" type="ORF">DAKH74_056080</name>
</gene>
<feature type="compositionally biased region" description="Polar residues" evidence="2">
    <location>
        <begin position="227"/>
        <end position="237"/>
    </location>
</feature>
<evidence type="ECO:0000313" key="4">
    <source>
        <dbReference type="EMBL" id="GMM58991.1"/>
    </source>
</evidence>
<evidence type="ECO:0000259" key="3">
    <source>
        <dbReference type="SMART" id="SM00955"/>
    </source>
</evidence>
<dbReference type="SUPFAM" id="SSF50249">
    <property type="entry name" value="Nucleic acid-binding proteins"/>
    <property type="match status" value="2"/>
</dbReference>
<dbReference type="Pfam" id="PF00773">
    <property type="entry name" value="RNB"/>
    <property type="match status" value="1"/>
</dbReference>
<comment type="similarity">
    <text evidence="1">Belongs to the RNR ribonuclease family.</text>
</comment>
<feature type="compositionally biased region" description="Basic residues" evidence="2">
    <location>
        <begin position="569"/>
        <end position="581"/>
    </location>
</feature>
<dbReference type="FunFam" id="2.40.50.690:FF:000001">
    <property type="entry name" value="Cell wall biogenesis protein"/>
    <property type="match status" value="1"/>
</dbReference>
<dbReference type="GO" id="GO:0006402">
    <property type="term" value="P:mRNA catabolic process"/>
    <property type="evidence" value="ECO:0007669"/>
    <property type="project" value="TreeGrafter"/>
</dbReference>
<feature type="compositionally biased region" description="Low complexity" evidence="2">
    <location>
        <begin position="1"/>
        <end position="31"/>
    </location>
</feature>
<proteinExistence type="inferred from homology"/>
<dbReference type="Proteomes" id="UP001377567">
    <property type="component" value="Unassembled WGS sequence"/>
</dbReference>
<dbReference type="SMART" id="SM00955">
    <property type="entry name" value="RNB"/>
    <property type="match status" value="1"/>
</dbReference>
<feature type="domain" description="RNB" evidence="3">
    <location>
        <begin position="775"/>
        <end position="1100"/>
    </location>
</feature>
<keyword evidence="5" id="KW-1185">Reference proteome</keyword>
<feature type="compositionally biased region" description="Polar residues" evidence="2">
    <location>
        <begin position="555"/>
        <end position="568"/>
    </location>
</feature>
<dbReference type="Gene3D" id="2.40.50.700">
    <property type="match status" value="1"/>
</dbReference>
<dbReference type="Gene3D" id="2.40.50.690">
    <property type="match status" value="1"/>
</dbReference>
<feature type="region of interest" description="Disordered" evidence="2">
    <location>
        <begin position="94"/>
        <end position="376"/>
    </location>
</feature>
<feature type="region of interest" description="Disordered" evidence="2">
    <location>
        <begin position="631"/>
        <end position="668"/>
    </location>
</feature>
<dbReference type="PANTHER" id="PTHR23355:SF9">
    <property type="entry name" value="DIS3-LIKE EXONUCLEASE 2"/>
    <property type="match status" value="1"/>
</dbReference>
<comment type="caution">
    <text evidence="4">The sequence shown here is derived from an EMBL/GenBank/DDBJ whole genome shotgun (WGS) entry which is preliminary data.</text>
</comment>